<evidence type="ECO:0000256" key="3">
    <source>
        <dbReference type="ARBA" id="ARBA00022448"/>
    </source>
</evidence>
<gene>
    <name evidence="10" type="ORF">ABVT11_03840</name>
</gene>
<dbReference type="SMART" id="SM00382">
    <property type="entry name" value="AAA"/>
    <property type="match status" value="1"/>
</dbReference>
<dbReference type="CDD" id="cd03262">
    <property type="entry name" value="ABC_HisP_GlnQ"/>
    <property type="match status" value="1"/>
</dbReference>
<keyword evidence="5" id="KW-0547">Nucleotide-binding</keyword>
<keyword evidence="8" id="KW-0472">Membrane</keyword>
<dbReference type="PROSITE" id="PS50893">
    <property type="entry name" value="ABC_TRANSPORTER_2"/>
    <property type="match status" value="1"/>
</dbReference>
<organism evidence="10 11">
    <name type="scientific">Uliginosibacterium paludis</name>
    <dbReference type="NCBI Taxonomy" id="1615952"/>
    <lineage>
        <taxon>Bacteria</taxon>
        <taxon>Pseudomonadati</taxon>
        <taxon>Pseudomonadota</taxon>
        <taxon>Betaproteobacteria</taxon>
        <taxon>Rhodocyclales</taxon>
        <taxon>Zoogloeaceae</taxon>
        <taxon>Uliginosibacterium</taxon>
    </lineage>
</organism>
<dbReference type="InterPro" id="IPR017871">
    <property type="entry name" value="ABC_transporter-like_CS"/>
</dbReference>
<evidence type="ECO:0000313" key="11">
    <source>
        <dbReference type="Proteomes" id="UP001548590"/>
    </source>
</evidence>
<keyword evidence="4" id="KW-1003">Cell membrane</keyword>
<reference evidence="10 11" key="1">
    <citation type="submission" date="2024-07" db="EMBL/GenBank/DDBJ databases">
        <title>Uliginosibacterium paludis KCTC:42655.</title>
        <authorList>
            <person name="Kim M.K."/>
        </authorList>
    </citation>
    <scope>NUCLEOTIDE SEQUENCE [LARGE SCALE GENOMIC DNA]</scope>
    <source>
        <strain evidence="10 11">KCTC 42655</strain>
    </source>
</reference>
<dbReference type="GO" id="GO:0005524">
    <property type="term" value="F:ATP binding"/>
    <property type="evidence" value="ECO:0007669"/>
    <property type="project" value="UniProtKB-KW"/>
</dbReference>
<dbReference type="SUPFAM" id="SSF52540">
    <property type="entry name" value="P-loop containing nucleoside triphosphate hydrolases"/>
    <property type="match status" value="1"/>
</dbReference>
<proteinExistence type="inferred from homology"/>
<keyword evidence="6 10" id="KW-0067">ATP-binding</keyword>
<evidence type="ECO:0000256" key="8">
    <source>
        <dbReference type="ARBA" id="ARBA00023136"/>
    </source>
</evidence>
<comment type="subcellular location">
    <subcellularLocation>
        <location evidence="1">Cell membrane</location>
        <topology evidence="1">Peripheral membrane protein</topology>
    </subcellularLocation>
</comment>
<evidence type="ECO:0000256" key="5">
    <source>
        <dbReference type="ARBA" id="ARBA00022741"/>
    </source>
</evidence>
<accession>A0ABV2CM24</accession>
<keyword evidence="3" id="KW-0813">Transport</keyword>
<keyword evidence="11" id="KW-1185">Reference proteome</keyword>
<dbReference type="InterPro" id="IPR050086">
    <property type="entry name" value="MetN_ABC_transporter-like"/>
</dbReference>
<dbReference type="InterPro" id="IPR003593">
    <property type="entry name" value="AAA+_ATPase"/>
</dbReference>
<sequence>MIRASQIHKRFGHNEVLKGVSLEMAKGEVIAMIGPSGSGKSTFLRCLNHLETIDAGRIEIEGELLADTDAAGHCRYAPEAEVRRICRKTGMVFQHFNLFPHMTVLQNIIEAPITVKGMTRDVIIPRAEALLAKVGLSAKRDAYPGRLSGGQKQRVAIARALAMEPDIMLFDEPTSALDPELTGEVLRTMRELADEHMTMLVVTHEMGFAREVASRVIFMDQGLIVEARPSAEFFASPEHPRARAFLDNML</sequence>
<dbReference type="Gene3D" id="3.40.50.300">
    <property type="entry name" value="P-loop containing nucleotide triphosphate hydrolases"/>
    <property type="match status" value="1"/>
</dbReference>
<comment type="caution">
    <text evidence="10">The sequence shown here is derived from an EMBL/GenBank/DDBJ whole genome shotgun (WGS) entry which is preliminary data.</text>
</comment>
<evidence type="ECO:0000259" key="9">
    <source>
        <dbReference type="PROSITE" id="PS50893"/>
    </source>
</evidence>
<evidence type="ECO:0000313" key="10">
    <source>
        <dbReference type="EMBL" id="MET1488944.1"/>
    </source>
</evidence>
<dbReference type="PIRSF" id="PIRSF039085">
    <property type="entry name" value="ABC_ATPase_HisP"/>
    <property type="match status" value="1"/>
</dbReference>
<dbReference type="PROSITE" id="PS00211">
    <property type="entry name" value="ABC_TRANSPORTER_1"/>
    <property type="match status" value="1"/>
</dbReference>
<protein>
    <submittedName>
        <fullName evidence="10">Amino acid ABC transporter ATP-binding protein</fullName>
    </submittedName>
</protein>
<dbReference type="PANTHER" id="PTHR43166">
    <property type="entry name" value="AMINO ACID IMPORT ATP-BINDING PROTEIN"/>
    <property type="match status" value="1"/>
</dbReference>
<dbReference type="InterPro" id="IPR027417">
    <property type="entry name" value="P-loop_NTPase"/>
</dbReference>
<feature type="domain" description="ABC transporter" evidence="9">
    <location>
        <begin position="2"/>
        <end position="246"/>
    </location>
</feature>
<comment type="similarity">
    <text evidence="2">Belongs to the ABC transporter superfamily.</text>
</comment>
<dbReference type="InterPro" id="IPR003439">
    <property type="entry name" value="ABC_transporter-like_ATP-bd"/>
</dbReference>
<evidence type="ECO:0000256" key="4">
    <source>
        <dbReference type="ARBA" id="ARBA00022475"/>
    </source>
</evidence>
<evidence type="ECO:0000256" key="6">
    <source>
        <dbReference type="ARBA" id="ARBA00022840"/>
    </source>
</evidence>
<dbReference type="RefSeq" id="WP_345924678.1">
    <property type="nucleotide sequence ID" value="NZ_JBDIVF010000001.1"/>
</dbReference>
<name>A0ABV2CM24_9RHOO</name>
<evidence type="ECO:0000256" key="2">
    <source>
        <dbReference type="ARBA" id="ARBA00005417"/>
    </source>
</evidence>
<keyword evidence="7" id="KW-0029">Amino-acid transport</keyword>
<dbReference type="EMBL" id="JBEWLZ010000002">
    <property type="protein sequence ID" value="MET1488944.1"/>
    <property type="molecule type" value="Genomic_DNA"/>
</dbReference>
<dbReference type="PANTHER" id="PTHR43166:SF9">
    <property type="entry name" value="GLUTAMATE_ASPARTATE IMPORT ATP-BINDING PROTEIN GLTL"/>
    <property type="match status" value="1"/>
</dbReference>
<dbReference type="Pfam" id="PF00005">
    <property type="entry name" value="ABC_tran"/>
    <property type="match status" value="1"/>
</dbReference>
<dbReference type="Proteomes" id="UP001548590">
    <property type="component" value="Unassembled WGS sequence"/>
</dbReference>
<evidence type="ECO:0000256" key="7">
    <source>
        <dbReference type="ARBA" id="ARBA00022970"/>
    </source>
</evidence>
<evidence type="ECO:0000256" key="1">
    <source>
        <dbReference type="ARBA" id="ARBA00004202"/>
    </source>
</evidence>
<dbReference type="InterPro" id="IPR030679">
    <property type="entry name" value="ABC_ATPase_HisP-typ"/>
</dbReference>